<evidence type="ECO:0000256" key="5">
    <source>
        <dbReference type="SAM" id="Phobius"/>
    </source>
</evidence>
<feature type="transmembrane region" description="Helical" evidence="5">
    <location>
        <begin position="392"/>
        <end position="419"/>
    </location>
</feature>
<feature type="transmembrane region" description="Helical" evidence="5">
    <location>
        <begin position="152"/>
        <end position="170"/>
    </location>
</feature>
<evidence type="ECO:0000256" key="4">
    <source>
        <dbReference type="ARBA" id="ARBA00023136"/>
    </source>
</evidence>
<evidence type="ECO:0000256" key="3">
    <source>
        <dbReference type="ARBA" id="ARBA00022989"/>
    </source>
</evidence>
<gene>
    <name evidence="7" type="ORF">NV381_32445</name>
</gene>
<dbReference type="PANTHER" id="PTHR37422:SF13">
    <property type="entry name" value="LIPOPOLYSACCHARIDE BIOSYNTHESIS PROTEIN PA4999-RELATED"/>
    <property type="match status" value="1"/>
</dbReference>
<evidence type="ECO:0000259" key="6">
    <source>
        <dbReference type="Pfam" id="PF04932"/>
    </source>
</evidence>
<protein>
    <submittedName>
        <fullName evidence="7">O-antigen ligase family protein</fullName>
    </submittedName>
</protein>
<dbReference type="InterPro" id="IPR051533">
    <property type="entry name" value="WaaL-like"/>
</dbReference>
<evidence type="ECO:0000313" key="7">
    <source>
        <dbReference type="EMBL" id="MCR8635911.1"/>
    </source>
</evidence>
<feature type="transmembrane region" description="Helical" evidence="5">
    <location>
        <begin position="431"/>
        <end position="448"/>
    </location>
</feature>
<feature type="transmembrane region" description="Helical" evidence="5">
    <location>
        <begin position="44"/>
        <end position="64"/>
    </location>
</feature>
<feature type="transmembrane region" description="Helical" evidence="5">
    <location>
        <begin position="182"/>
        <end position="203"/>
    </location>
</feature>
<proteinExistence type="predicted"/>
<evidence type="ECO:0000256" key="1">
    <source>
        <dbReference type="ARBA" id="ARBA00004141"/>
    </source>
</evidence>
<sequence length="494" mass="54202">MRTIRGLYSYPFTNHAAVAGLWVCAALLVSIIIGFSSANMSHDISTEIAILSAILFPAFVMALLESRKIVPYILLVWAICPEIRRIEDWLAGSYHSVSMLSLAPLLTSAVLIIPVLANVHKIDSTIRKVLLFLFMALVYGCIIGLAKNGTGTFYDLVNYLIPMLLIPYFAVAPFERRELDRLLITFSNIAILVAVYGIVQYMIVPPWDAFWMNHVEMSSIGKPYPLEIRVFSTLNSPGPAGMFLGTALAPMILEKRWRGPLGWAGILLVAVGLLITLVRSAWLLLFIDIAVYTMLSSGTHKWKLLTQIGVAATAMYWIIPKLPGAQVLIARLETMTAIQDDHSYNERLDFFHTVFPMMLSQPQGLGLGSIGVGTKLNNGGALGEFGIFDNGFVAVFLTFGIIGGFLFFRALTLLVKFLITHREGIAGFLSYRSMAVASIIGSIASLMFENGYTGLRGFLLWKMVGIGIVAHRAMTQGGRRSPDAAADQLEASPD</sequence>
<feature type="transmembrane region" description="Helical" evidence="5">
    <location>
        <begin position="12"/>
        <end position="38"/>
    </location>
</feature>
<feature type="transmembrane region" description="Helical" evidence="5">
    <location>
        <begin position="454"/>
        <end position="471"/>
    </location>
</feature>
<evidence type="ECO:0000256" key="2">
    <source>
        <dbReference type="ARBA" id="ARBA00022692"/>
    </source>
</evidence>
<dbReference type="RefSeq" id="WP_258217454.1">
    <property type="nucleotide sequence ID" value="NZ_JANQBD010000033.1"/>
</dbReference>
<keyword evidence="8" id="KW-1185">Reference proteome</keyword>
<dbReference type="EMBL" id="JANQBD010000033">
    <property type="protein sequence ID" value="MCR8635911.1"/>
    <property type="molecule type" value="Genomic_DNA"/>
</dbReference>
<dbReference type="InterPro" id="IPR007016">
    <property type="entry name" value="O-antigen_ligase-rel_domated"/>
</dbReference>
<keyword evidence="3 5" id="KW-1133">Transmembrane helix</keyword>
<dbReference type="GO" id="GO:0016874">
    <property type="term" value="F:ligase activity"/>
    <property type="evidence" value="ECO:0007669"/>
    <property type="project" value="UniProtKB-KW"/>
</dbReference>
<evidence type="ECO:0000313" key="8">
    <source>
        <dbReference type="Proteomes" id="UP001300012"/>
    </source>
</evidence>
<keyword evidence="7" id="KW-0436">Ligase</keyword>
<organism evidence="7 8">
    <name type="scientific">Paenibacillus radicis</name>
    <name type="common">ex Xue et al. 2023</name>
    <dbReference type="NCBI Taxonomy" id="2972489"/>
    <lineage>
        <taxon>Bacteria</taxon>
        <taxon>Bacillati</taxon>
        <taxon>Bacillota</taxon>
        <taxon>Bacilli</taxon>
        <taxon>Bacillales</taxon>
        <taxon>Paenibacillaceae</taxon>
        <taxon>Paenibacillus</taxon>
    </lineage>
</organism>
<dbReference type="Proteomes" id="UP001300012">
    <property type="component" value="Unassembled WGS sequence"/>
</dbReference>
<name>A0ABT1YRX2_9BACL</name>
<feature type="transmembrane region" description="Helical" evidence="5">
    <location>
        <begin position="98"/>
        <end position="117"/>
    </location>
</feature>
<feature type="transmembrane region" description="Helical" evidence="5">
    <location>
        <begin position="302"/>
        <end position="319"/>
    </location>
</feature>
<dbReference type="PANTHER" id="PTHR37422">
    <property type="entry name" value="TEICHURONIC ACID BIOSYNTHESIS PROTEIN TUAE"/>
    <property type="match status" value="1"/>
</dbReference>
<dbReference type="Pfam" id="PF04932">
    <property type="entry name" value="Wzy_C"/>
    <property type="match status" value="1"/>
</dbReference>
<comment type="subcellular location">
    <subcellularLocation>
        <location evidence="1">Membrane</location>
        <topology evidence="1">Multi-pass membrane protein</topology>
    </subcellularLocation>
</comment>
<feature type="transmembrane region" description="Helical" evidence="5">
    <location>
        <begin position="261"/>
        <end position="290"/>
    </location>
</feature>
<comment type="caution">
    <text evidence="7">The sequence shown here is derived from an EMBL/GenBank/DDBJ whole genome shotgun (WGS) entry which is preliminary data.</text>
</comment>
<reference evidence="7 8" key="1">
    <citation type="submission" date="2022-08" db="EMBL/GenBank/DDBJ databases">
        <title>Paenibacillus endoradicis sp. nov., Paenibacillus radicibacter sp. nov and Paenibacillus pararadicis sp. nov., three cold-adapted plant growth-promoting bacteria isolated from root of Larix gmelinii in Great Khingan.</title>
        <authorList>
            <person name="Xue H."/>
        </authorList>
    </citation>
    <scope>NUCLEOTIDE SEQUENCE [LARGE SCALE GENOMIC DNA]</scope>
    <source>
        <strain evidence="7 8">N5-1-1-5</strain>
    </source>
</reference>
<accession>A0ABT1YRX2</accession>
<feature type="transmembrane region" description="Helical" evidence="5">
    <location>
        <begin position="129"/>
        <end position="146"/>
    </location>
</feature>
<feature type="domain" description="O-antigen ligase-related" evidence="6">
    <location>
        <begin position="265"/>
        <end position="408"/>
    </location>
</feature>
<keyword evidence="2 5" id="KW-0812">Transmembrane</keyword>
<keyword evidence="4 5" id="KW-0472">Membrane</keyword>